<gene>
    <name evidence="2" type="ORF">DHW03_15575</name>
</gene>
<feature type="domain" description="SnoaL-like" evidence="1">
    <location>
        <begin position="11"/>
        <end position="107"/>
    </location>
</feature>
<proteinExistence type="predicted"/>
<dbReference type="InterPro" id="IPR032710">
    <property type="entry name" value="NTF2-like_dom_sf"/>
</dbReference>
<dbReference type="EMBL" id="QGNZ01000004">
    <property type="protein sequence ID" value="PWS26212.1"/>
    <property type="molecule type" value="Genomic_DNA"/>
</dbReference>
<dbReference type="OrthoDB" id="6692273at2"/>
<dbReference type="SUPFAM" id="SSF54427">
    <property type="entry name" value="NTF2-like"/>
    <property type="match status" value="1"/>
</dbReference>
<accession>A0A317EHT4</accession>
<dbReference type="Pfam" id="PF12680">
    <property type="entry name" value="SnoaL_2"/>
    <property type="match status" value="1"/>
</dbReference>
<protein>
    <submittedName>
        <fullName evidence="2">Ketosteroid isomerase</fullName>
    </submittedName>
</protein>
<evidence type="ECO:0000313" key="2">
    <source>
        <dbReference type="EMBL" id="PWS26212.1"/>
    </source>
</evidence>
<keyword evidence="2" id="KW-0413">Isomerase</keyword>
<dbReference type="RefSeq" id="WP_109926778.1">
    <property type="nucleotide sequence ID" value="NZ_QGNZ01000004.1"/>
</dbReference>
<dbReference type="Proteomes" id="UP000245379">
    <property type="component" value="Unassembled WGS sequence"/>
</dbReference>
<evidence type="ECO:0000313" key="3">
    <source>
        <dbReference type="Proteomes" id="UP000245379"/>
    </source>
</evidence>
<sequence>MLESNKTILKRANQAVAKGDYEGFLRYCTDDTNWTFIGDRVLNGKEKVRNWMLDSYKQPPENIVENLIAENDYLTVIGHISVMNQDGITERFSYCDVWRFRDGKMAELRAFVIRSDERGG</sequence>
<name>A0A317EHT4_9SPHI</name>
<keyword evidence="3" id="KW-1185">Reference proteome</keyword>
<dbReference type="InterPro" id="IPR037401">
    <property type="entry name" value="SnoaL-like"/>
</dbReference>
<dbReference type="GO" id="GO:0016853">
    <property type="term" value="F:isomerase activity"/>
    <property type="evidence" value="ECO:0007669"/>
    <property type="project" value="UniProtKB-KW"/>
</dbReference>
<evidence type="ECO:0000259" key="1">
    <source>
        <dbReference type="Pfam" id="PF12680"/>
    </source>
</evidence>
<comment type="caution">
    <text evidence="2">The sequence shown here is derived from an EMBL/GenBank/DDBJ whole genome shotgun (WGS) entry which is preliminary data.</text>
</comment>
<reference evidence="2 3" key="1">
    <citation type="submission" date="2018-05" db="EMBL/GenBank/DDBJ databases">
        <title>Pedobacter paludis sp. nov., isolated from wetland soil.</title>
        <authorList>
            <person name="Zhang Y."/>
            <person name="Wang G."/>
        </authorList>
    </citation>
    <scope>NUCLEOTIDE SEQUENCE [LARGE SCALE GENOMIC DNA]</scope>
    <source>
        <strain evidence="2 3">KCTC22721</strain>
    </source>
</reference>
<dbReference type="Gene3D" id="3.10.450.50">
    <property type="match status" value="1"/>
</dbReference>
<dbReference type="AlphaFoldDB" id="A0A317EHT4"/>
<organism evidence="2 3">
    <name type="scientific">Pedobacter yonginense</name>
    <dbReference type="NCBI Taxonomy" id="651869"/>
    <lineage>
        <taxon>Bacteria</taxon>
        <taxon>Pseudomonadati</taxon>
        <taxon>Bacteroidota</taxon>
        <taxon>Sphingobacteriia</taxon>
        <taxon>Sphingobacteriales</taxon>
        <taxon>Sphingobacteriaceae</taxon>
        <taxon>Pedobacter</taxon>
    </lineage>
</organism>